<proteinExistence type="predicted"/>
<reference evidence="5" key="1">
    <citation type="submission" date="2023-10" db="EMBL/GenBank/DDBJ databases">
        <title>Chromosome-level genome of the transformable northern wattle, Acacia crassicarpa.</title>
        <authorList>
            <person name="Massaro I."/>
            <person name="Sinha N.R."/>
            <person name="Poethig S."/>
            <person name="Leichty A.R."/>
        </authorList>
    </citation>
    <scope>NUCLEOTIDE SEQUENCE</scope>
    <source>
        <strain evidence="5">Acra3RX</strain>
        <tissue evidence="5">Leaf</tissue>
    </source>
</reference>
<dbReference type="AlphaFoldDB" id="A0AAE1IXR4"/>
<evidence type="ECO:0000256" key="1">
    <source>
        <dbReference type="ARBA" id="ARBA00022737"/>
    </source>
</evidence>
<evidence type="ECO:0000313" key="5">
    <source>
        <dbReference type="EMBL" id="KAK4259896.1"/>
    </source>
</evidence>
<dbReference type="InterPro" id="IPR041118">
    <property type="entry name" value="Rx_N"/>
</dbReference>
<keyword evidence="2" id="KW-0547">Nucleotide-binding</keyword>
<dbReference type="GO" id="GO:0006952">
    <property type="term" value="P:defense response"/>
    <property type="evidence" value="ECO:0007669"/>
    <property type="project" value="UniProtKB-KW"/>
</dbReference>
<evidence type="ECO:0000256" key="3">
    <source>
        <dbReference type="ARBA" id="ARBA00022821"/>
    </source>
</evidence>
<evidence type="ECO:0000313" key="6">
    <source>
        <dbReference type="Proteomes" id="UP001293593"/>
    </source>
</evidence>
<keyword evidence="1" id="KW-0677">Repeat</keyword>
<comment type="caution">
    <text evidence="5">The sequence shown here is derived from an EMBL/GenBank/DDBJ whole genome shotgun (WGS) entry which is preliminary data.</text>
</comment>
<dbReference type="GO" id="GO:0000166">
    <property type="term" value="F:nucleotide binding"/>
    <property type="evidence" value="ECO:0007669"/>
    <property type="project" value="UniProtKB-KW"/>
</dbReference>
<gene>
    <name evidence="5" type="ORF">QN277_006184</name>
</gene>
<organism evidence="5 6">
    <name type="scientific">Acacia crassicarpa</name>
    <name type="common">northern wattle</name>
    <dbReference type="NCBI Taxonomy" id="499986"/>
    <lineage>
        <taxon>Eukaryota</taxon>
        <taxon>Viridiplantae</taxon>
        <taxon>Streptophyta</taxon>
        <taxon>Embryophyta</taxon>
        <taxon>Tracheophyta</taxon>
        <taxon>Spermatophyta</taxon>
        <taxon>Magnoliopsida</taxon>
        <taxon>eudicotyledons</taxon>
        <taxon>Gunneridae</taxon>
        <taxon>Pentapetalae</taxon>
        <taxon>rosids</taxon>
        <taxon>fabids</taxon>
        <taxon>Fabales</taxon>
        <taxon>Fabaceae</taxon>
        <taxon>Caesalpinioideae</taxon>
        <taxon>mimosoid clade</taxon>
        <taxon>Acacieae</taxon>
        <taxon>Acacia</taxon>
    </lineage>
</organism>
<protein>
    <recommendedName>
        <fullName evidence="4">Disease resistance N-terminal domain-containing protein</fullName>
    </recommendedName>
</protein>
<keyword evidence="6" id="KW-1185">Reference proteome</keyword>
<name>A0AAE1IXR4_9FABA</name>
<keyword evidence="3" id="KW-0611">Plant defense</keyword>
<feature type="domain" description="Disease resistance N-terminal" evidence="4">
    <location>
        <begin position="10"/>
        <end position="99"/>
    </location>
</feature>
<dbReference type="Proteomes" id="UP001293593">
    <property type="component" value="Unassembled WGS sequence"/>
</dbReference>
<dbReference type="Pfam" id="PF18052">
    <property type="entry name" value="Rx_N"/>
    <property type="match status" value="1"/>
</dbReference>
<evidence type="ECO:0000259" key="4">
    <source>
        <dbReference type="Pfam" id="PF18052"/>
    </source>
</evidence>
<dbReference type="EMBL" id="JAWXYG010000011">
    <property type="protein sequence ID" value="KAK4259896.1"/>
    <property type="molecule type" value="Genomic_DNA"/>
</dbReference>
<sequence>MAAELVGGAVLSSFLQVAFDRLASREIHHYFQNRGLNEPLVKKLKIMLISINTVIDDAEYKQFSDSNVRAWLCEIKDAVYDAEDVLDEINYELYKHKLEAEAETQTGVIAKG</sequence>
<evidence type="ECO:0000256" key="2">
    <source>
        <dbReference type="ARBA" id="ARBA00022741"/>
    </source>
</evidence>
<accession>A0AAE1IXR4</accession>
<dbReference type="Gene3D" id="1.20.5.4130">
    <property type="match status" value="1"/>
</dbReference>